<feature type="domain" description="HTH lacI-type" evidence="4">
    <location>
        <begin position="4"/>
        <end position="61"/>
    </location>
</feature>
<dbReference type="CDD" id="cd19977">
    <property type="entry name" value="PBP1_EndR-like"/>
    <property type="match status" value="1"/>
</dbReference>
<dbReference type="RefSeq" id="WP_112565739.1">
    <property type="nucleotide sequence ID" value="NZ_CP043450.1"/>
</dbReference>
<dbReference type="Pfam" id="PF00356">
    <property type="entry name" value="LacI"/>
    <property type="match status" value="1"/>
</dbReference>
<keyword evidence="6" id="KW-1185">Reference proteome</keyword>
<keyword evidence="2" id="KW-0238">DNA-binding</keyword>
<dbReference type="PANTHER" id="PTHR30146:SF109">
    <property type="entry name" value="HTH-TYPE TRANSCRIPTIONAL REGULATOR GALS"/>
    <property type="match status" value="1"/>
</dbReference>
<evidence type="ECO:0000313" key="5">
    <source>
        <dbReference type="EMBL" id="QEM10770.1"/>
    </source>
</evidence>
<dbReference type="SUPFAM" id="SSF53822">
    <property type="entry name" value="Periplasmic binding protein-like I"/>
    <property type="match status" value="1"/>
</dbReference>
<dbReference type="EMBL" id="CP043450">
    <property type="protein sequence ID" value="QEM10770.1"/>
    <property type="molecule type" value="Genomic_DNA"/>
</dbReference>
<keyword evidence="1" id="KW-0805">Transcription regulation</keyword>
<dbReference type="InterPro" id="IPR046335">
    <property type="entry name" value="LacI/GalR-like_sensor"/>
</dbReference>
<protein>
    <submittedName>
        <fullName evidence="5">LacI family transcriptional regulator</fullName>
    </submittedName>
</protein>
<keyword evidence="3" id="KW-0804">Transcription</keyword>
<sequence>MKKVVLKDIAQHVGVSTALVSYVLNGQAEEKQVSKENAEKIKLAAIELNYQPNQVAKSLRIRKTHTIGLVVADINYRFSTGITRAIEAEAKRLNFTVIFGSTNENREKFTELTNVLVNRQVDGLILVPGGDSQEQILHLQNSGIPFVLIDRYFPEIDTNYVALDNYKAAYDAVSYLVASGHKRISFINLKTNMFHLQERDRGYLDALKDHHLESHPEWLIHVKGDDLSKEIEPVLKPLLNSANKPDAIFLATDRLAIEALKRLNALGVKVPGDVSVLSFDESDAFDLFYCPVTHGRQPLEEMGEAAVKTLVNLINNQKIKKKLTFQAGFVPGKSCRET</sequence>
<dbReference type="InterPro" id="IPR010982">
    <property type="entry name" value="Lambda_DNA-bd_dom_sf"/>
</dbReference>
<dbReference type="Proteomes" id="UP000251402">
    <property type="component" value="Chromosome"/>
</dbReference>
<dbReference type="AlphaFoldDB" id="A0A5C1I0D2"/>
<dbReference type="Gene3D" id="1.10.260.40">
    <property type="entry name" value="lambda repressor-like DNA-binding domains"/>
    <property type="match status" value="1"/>
</dbReference>
<proteinExistence type="predicted"/>
<dbReference type="InterPro" id="IPR028082">
    <property type="entry name" value="Peripla_BP_I"/>
</dbReference>
<dbReference type="PROSITE" id="PS50932">
    <property type="entry name" value="HTH_LACI_2"/>
    <property type="match status" value="1"/>
</dbReference>
<dbReference type="OrthoDB" id="9803256at2"/>
<evidence type="ECO:0000256" key="3">
    <source>
        <dbReference type="ARBA" id="ARBA00023163"/>
    </source>
</evidence>
<dbReference type="PANTHER" id="PTHR30146">
    <property type="entry name" value="LACI-RELATED TRANSCRIPTIONAL REPRESSOR"/>
    <property type="match status" value="1"/>
</dbReference>
<dbReference type="KEGG" id="mrub:DEO27_012290"/>
<dbReference type="Pfam" id="PF13377">
    <property type="entry name" value="Peripla_BP_3"/>
    <property type="match status" value="1"/>
</dbReference>
<evidence type="ECO:0000256" key="1">
    <source>
        <dbReference type="ARBA" id="ARBA00023015"/>
    </source>
</evidence>
<reference evidence="5" key="1">
    <citation type="submission" date="2019-08" db="EMBL/GenBank/DDBJ databases">
        <title>Comparative genome analysis confer to the adaptation heavy metal polluted environment.</title>
        <authorList>
            <person name="Li Y."/>
        </authorList>
    </citation>
    <scope>NUCLEOTIDE SEQUENCE [LARGE SCALE GENOMIC DNA]</scope>
    <source>
        <strain evidence="5">P1</strain>
    </source>
</reference>
<accession>A0A5C1I0D2</accession>
<dbReference type="CDD" id="cd01392">
    <property type="entry name" value="HTH_LacI"/>
    <property type="match status" value="1"/>
</dbReference>
<dbReference type="InterPro" id="IPR000843">
    <property type="entry name" value="HTH_LacI"/>
</dbReference>
<organism evidence="5 6">
    <name type="scientific">Mucilaginibacter rubeus</name>
    <dbReference type="NCBI Taxonomy" id="2027860"/>
    <lineage>
        <taxon>Bacteria</taxon>
        <taxon>Pseudomonadati</taxon>
        <taxon>Bacteroidota</taxon>
        <taxon>Sphingobacteriia</taxon>
        <taxon>Sphingobacteriales</taxon>
        <taxon>Sphingobacteriaceae</taxon>
        <taxon>Mucilaginibacter</taxon>
    </lineage>
</organism>
<dbReference type="SMART" id="SM00354">
    <property type="entry name" value="HTH_LACI"/>
    <property type="match status" value="1"/>
</dbReference>
<dbReference type="GO" id="GO:0003700">
    <property type="term" value="F:DNA-binding transcription factor activity"/>
    <property type="evidence" value="ECO:0007669"/>
    <property type="project" value="TreeGrafter"/>
</dbReference>
<dbReference type="Gene3D" id="3.40.50.2300">
    <property type="match status" value="2"/>
</dbReference>
<evidence type="ECO:0000256" key="2">
    <source>
        <dbReference type="ARBA" id="ARBA00023125"/>
    </source>
</evidence>
<name>A0A5C1I0D2_9SPHI</name>
<dbReference type="SUPFAM" id="SSF47413">
    <property type="entry name" value="lambda repressor-like DNA-binding domains"/>
    <property type="match status" value="1"/>
</dbReference>
<evidence type="ECO:0000259" key="4">
    <source>
        <dbReference type="PROSITE" id="PS50932"/>
    </source>
</evidence>
<dbReference type="GO" id="GO:0000976">
    <property type="term" value="F:transcription cis-regulatory region binding"/>
    <property type="evidence" value="ECO:0007669"/>
    <property type="project" value="TreeGrafter"/>
</dbReference>
<gene>
    <name evidence="5" type="ORF">DEO27_012290</name>
</gene>
<evidence type="ECO:0000313" key="6">
    <source>
        <dbReference type="Proteomes" id="UP000251402"/>
    </source>
</evidence>